<evidence type="ECO:0000256" key="5">
    <source>
        <dbReference type="ARBA" id="ARBA00022989"/>
    </source>
</evidence>
<evidence type="ECO:0000256" key="7">
    <source>
        <dbReference type="SAM" id="Phobius"/>
    </source>
</evidence>
<dbReference type="AlphaFoldDB" id="A0A6J5ZYW0"/>
<feature type="transmembrane region" description="Helical" evidence="7">
    <location>
        <begin position="94"/>
        <end position="115"/>
    </location>
</feature>
<feature type="transmembrane region" description="Helical" evidence="7">
    <location>
        <begin position="122"/>
        <end position="140"/>
    </location>
</feature>
<evidence type="ECO:0000256" key="1">
    <source>
        <dbReference type="ARBA" id="ARBA00004651"/>
    </source>
</evidence>
<feature type="transmembrane region" description="Helical" evidence="7">
    <location>
        <begin position="61"/>
        <end position="82"/>
    </location>
</feature>
<dbReference type="GO" id="GO:0005886">
    <property type="term" value="C:plasma membrane"/>
    <property type="evidence" value="ECO:0007669"/>
    <property type="project" value="UniProtKB-SubCell"/>
</dbReference>
<dbReference type="InterPro" id="IPR011017">
    <property type="entry name" value="TRASH_dom"/>
</dbReference>
<organism evidence="9">
    <name type="scientific">freshwater metagenome</name>
    <dbReference type="NCBI Taxonomy" id="449393"/>
    <lineage>
        <taxon>unclassified sequences</taxon>
        <taxon>metagenomes</taxon>
        <taxon>ecological metagenomes</taxon>
    </lineage>
</organism>
<dbReference type="Pfam" id="PF03773">
    <property type="entry name" value="ArsP_1"/>
    <property type="match status" value="1"/>
</dbReference>
<dbReference type="InterPro" id="IPR005524">
    <property type="entry name" value="DUF318"/>
</dbReference>
<keyword evidence="3" id="KW-1003">Cell membrane</keyword>
<dbReference type="PANTHER" id="PTHR42775:SF1">
    <property type="entry name" value="PERMEASE RV2963-RELATED"/>
    <property type="match status" value="1"/>
</dbReference>
<evidence type="ECO:0000313" key="9">
    <source>
        <dbReference type="EMBL" id="CAB4346718.1"/>
    </source>
</evidence>
<evidence type="ECO:0000256" key="6">
    <source>
        <dbReference type="ARBA" id="ARBA00023136"/>
    </source>
</evidence>
<feature type="transmembrane region" description="Helical" evidence="7">
    <location>
        <begin position="198"/>
        <end position="220"/>
    </location>
</feature>
<comment type="subcellular location">
    <subcellularLocation>
        <location evidence="1">Cell membrane</location>
        <topology evidence="1">Multi-pass membrane protein</topology>
    </subcellularLocation>
</comment>
<keyword evidence="6 7" id="KW-0472">Membrane</keyword>
<feature type="domain" description="TRASH" evidence="8">
    <location>
        <begin position="366"/>
        <end position="403"/>
    </location>
</feature>
<dbReference type="InterPro" id="IPR053166">
    <property type="entry name" value="UPF0718_permease"/>
</dbReference>
<feature type="transmembrane region" description="Helical" evidence="7">
    <location>
        <begin position="297"/>
        <end position="322"/>
    </location>
</feature>
<dbReference type="InterPro" id="IPR007029">
    <property type="entry name" value="YHS_dom"/>
</dbReference>
<keyword evidence="4 7" id="KW-0812">Transmembrane</keyword>
<feature type="transmembrane region" description="Helical" evidence="7">
    <location>
        <begin position="265"/>
        <end position="285"/>
    </location>
</feature>
<dbReference type="PANTHER" id="PTHR42775">
    <property type="entry name" value="PERMEASE RV2963-RELATED"/>
    <property type="match status" value="1"/>
</dbReference>
<evidence type="ECO:0000259" key="8">
    <source>
        <dbReference type="SMART" id="SM00746"/>
    </source>
</evidence>
<feature type="transmembrane region" description="Helical" evidence="7">
    <location>
        <begin position="20"/>
        <end position="40"/>
    </location>
</feature>
<reference evidence="9" key="1">
    <citation type="submission" date="2020-05" db="EMBL/GenBank/DDBJ databases">
        <authorList>
            <person name="Chiriac C."/>
            <person name="Salcher M."/>
            <person name="Ghai R."/>
            <person name="Kavagutti S V."/>
        </authorList>
    </citation>
    <scope>NUCLEOTIDE SEQUENCE</scope>
</reference>
<dbReference type="Pfam" id="PF04945">
    <property type="entry name" value="YHS"/>
    <property type="match status" value="1"/>
</dbReference>
<evidence type="ECO:0000256" key="4">
    <source>
        <dbReference type="ARBA" id="ARBA00022692"/>
    </source>
</evidence>
<accession>A0A6J5ZYW0</accession>
<feature type="transmembrane region" description="Helical" evidence="7">
    <location>
        <begin position="342"/>
        <end position="360"/>
    </location>
</feature>
<keyword evidence="5 7" id="KW-1133">Transmembrane helix</keyword>
<feature type="transmembrane region" description="Helical" evidence="7">
    <location>
        <begin position="232"/>
        <end position="259"/>
    </location>
</feature>
<protein>
    <submittedName>
        <fullName evidence="9">Unannotated protein</fullName>
    </submittedName>
</protein>
<evidence type="ECO:0000256" key="3">
    <source>
        <dbReference type="ARBA" id="ARBA00022475"/>
    </source>
</evidence>
<proteinExistence type="inferred from homology"/>
<dbReference type="EMBL" id="CAESAN010000146">
    <property type="protein sequence ID" value="CAB4346718.1"/>
    <property type="molecule type" value="Genomic_DNA"/>
</dbReference>
<dbReference type="SMART" id="SM00746">
    <property type="entry name" value="TRASH"/>
    <property type="match status" value="1"/>
</dbReference>
<sequence>MSHLLSLLLEGLGNAAMMAWQIWWALVLGFAISAIVQAWAPHERVEALLSGPGAGPIVRSTAFGAASSSCSYAAIAIAKSLFQKGASSASALAFQFASTNLVWELGLVIWVLMGWQFTLAEYLGGIVMIILMWALLRLFVSKQLEEEAREHARGADTGHEHHMAATELPLREKLTDAQSWSDVAHNFRGDWQMLWKEIVIGLLLAGYIALLGDDFFNGLFLTGAPQLVQTIWGALIGPVIAMLSFVCSVGNIPLAAVLWSGGLSFAGVLAFIFADLIVLPIIIAYRKYYGNAYAMRIVGLMFVTMVISALVIDVLFGALGLIPAVRPSTEDVFGMIKLDYKAVLNGLALIAFVALFAITARRGVKDPVCGMSVDKAIALSSEVDGKTWYFCGPGCQEKFTRSGDPETRV</sequence>
<gene>
    <name evidence="9" type="ORF">UFOPK3547_01448</name>
</gene>
<evidence type="ECO:0000256" key="2">
    <source>
        <dbReference type="ARBA" id="ARBA00006386"/>
    </source>
</evidence>
<name>A0A6J5ZYW0_9ZZZZ</name>
<comment type="similarity">
    <text evidence="2">Belongs to the UPF0718 family.</text>
</comment>